<organism evidence="2 3">
    <name type="scientific">Lymnaea stagnalis</name>
    <name type="common">Great pond snail</name>
    <name type="synonym">Helix stagnalis</name>
    <dbReference type="NCBI Taxonomy" id="6523"/>
    <lineage>
        <taxon>Eukaryota</taxon>
        <taxon>Metazoa</taxon>
        <taxon>Spiralia</taxon>
        <taxon>Lophotrochozoa</taxon>
        <taxon>Mollusca</taxon>
        <taxon>Gastropoda</taxon>
        <taxon>Heterobranchia</taxon>
        <taxon>Euthyneura</taxon>
        <taxon>Panpulmonata</taxon>
        <taxon>Hygrophila</taxon>
        <taxon>Lymnaeoidea</taxon>
        <taxon>Lymnaeidae</taxon>
        <taxon>Lymnaea</taxon>
    </lineage>
</organism>
<feature type="compositionally biased region" description="Basic and acidic residues" evidence="1">
    <location>
        <begin position="250"/>
        <end position="266"/>
    </location>
</feature>
<proteinExistence type="predicted"/>
<feature type="region of interest" description="Disordered" evidence="1">
    <location>
        <begin position="85"/>
        <end position="105"/>
    </location>
</feature>
<accession>A0AAV2IIQ4</accession>
<dbReference type="AlphaFoldDB" id="A0AAV2IIQ4"/>
<comment type="caution">
    <text evidence="2">The sequence shown here is derived from an EMBL/GenBank/DDBJ whole genome shotgun (WGS) entry which is preliminary data.</text>
</comment>
<dbReference type="Proteomes" id="UP001497497">
    <property type="component" value="Unassembled WGS sequence"/>
</dbReference>
<feature type="region of interest" description="Disordered" evidence="1">
    <location>
        <begin position="309"/>
        <end position="348"/>
    </location>
</feature>
<keyword evidence="3" id="KW-1185">Reference proteome</keyword>
<sequence length="554" mass="62688">MPAVDVGQTEYLRLHIVDLIGKQNSPQLYPLSKTGHVPKFIKLDQLENTQKFRQHFNRLAMNASRNVKGPVKVSHQNNPRLDLDVLPSPPTQLPPQPPVASATSTKNRAAAWLIKRFQKRQDRPSDCTAQPKNAKTAKPIGQLNLQDRIDVQSLEMGTSKSRGVESNHNVGVRDSVESVKMRGPLAADDRKSFNSNLASLKSDHEKLSHFTTLLLAKGSYENEAKSTIMSRNNRQNSENDIYLHRYNNFPKKDETGEEHESQKNKDGGPTTRPGLTSLEKRSGIFSASLENFKRRLLISTSKFSQILKEQLPKERRTTTDVKQCPPFKHLPQPPTQPARPPSRHPTTPNVEVVQQVGRVYQHIHRLESRTSYAGRPILDGTEVQKAKNEVENLDKPLVADPPEISKFSYRLKEKHDVKQDTVKGDHPHAARVDMSADCERPRPPTSVKQAVPVEMSANVERPVPNVLGKMTTPAPLTVHNIRLHESMQVAYERRMRRQTQHPRQLSTDSDSSTASAGDRMWQWLADVTVQPRPEPDDLEFKKHNTTPENMEIFV</sequence>
<evidence type="ECO:0000313" key="3">
    <source>
        <dbReference type="Proteomes" id="UP001497497"/>
    </source>
</evidence>
<feature type="compositionally biased region" description="Basic and acidic residues" evidence="1">
    <location>
        <begin position="533"/>
        <end position="542"/>
    </location>
</feature>
<reference evidence="2 3" key="1">
    <citation type="submission" date="2024-04" db="EMBL/GenBank/DDBJ databases">
        <authorList>
            <consortium name="Genoscope - CEA"/>
            <person name="William W."/>
        </authorList>
    </citation>
    <scope>NUCLEOTIDE SEQUENCE [LARGE SCALE GENOMIC DNA]</scope>
</reference>
<name>A0AAV2IIQ4_LYMST</name>
<feature type="compositionally biased region" description="Basic and acidic residues" evidence="1">
    <location>
        <begin position="310"/>
        <end position="319"/>
    </location>
</feature>
<protein>
    <submittedName>
        <fullName evidence="2">Uncharacterized protein</fullName>
    </submittedName>
</protein>
<feature type="region of interest" description="Disordered" evidence="1">
    <location>
        <begin position="250"/>
        <end position="278"/>
    </location>
</feature>
<feature type="region of interest" description="Disordered" evidence="1">
    <location>
        <begin position="494"/>
        <end position="516"/>
    </location>
</feature>
<dbReference type="EMBL" id="CAXITT010000881">
    <property type="protein sequence ID" value="CAL1546929.1"/>
    <property type="molecule type" value="Genomic_DNA"/>
</dbReference>
<feature type="compositionally biased region" description="Pro residues" evidence="1">
    <location>
        <begin position="331"/>
        <end position="340"/>
    </location>
</feature>
<evidence type="ECO:0000313" key="2">
    <source>
        <dbReference type="EMBL" id="CAL1546929.1"/>
    </source>
</evidence>
<feature type="region of interest" description="Disordered" evidence="1">
    <location>
        <begin position="532"/>
        <end position="554"/>
    </location>
</feature>
<evidence type="ECO:0000256" key="1">
    <source>
        <dbReference type="SAM" id="MobiDB-lite"/>
    </source>
</evidence>
<gene>
    <name evidence="2" type="ORF">GSLYS_00020306001</name>
</gene>
<feature type="compositionally biased region" description="Low complexity" evidence="1">
    <location>
        <begin position="506"/>
        <end position="516"/>
    </location>
</feature>
<feature type="compositionally biased region" description="Pro residues" evidence="1">
    <location>
        <begin position="87"/>
        <end position="98"/>
    </location>
</feature>